<dbReference type="InterPro" id="IPR007125">
    <property type="entry name" value="H2A/H2B/H3"/>
</dbReference>
<dbReference type="GO" id="GO:0000786">
    <property type="term" value="C:nucleosome"/>
    <property type="evidence" value="ECO:0007669"/>
    <property type="project" value="InterPro"/>
</dbReference>
<dbReference type="Gene3D" id="1.10.20.10">
    <property type="entry name" value="Histone, subunit A"/>
    <property type="match status" value="1"/>
</dbReference>
<dbReference type="AlphaFoldDB" id="A0AAE9JHX2"/>
<gene>
    <name evidence="4" type="ORF">L5515_012501</name>
</gene>
<comment type="similarity">
    <text evidence="1">Belongs to the histone H3 family.</text>
</comment>
<dbReference type="GO" id="GO:0030527">
    <property type="term" value="F:structural constituent of chromatin"/>
    <property type="evidence" value="ECO:0007669"/>
    <property type="project" value="InterPro"/>
</dbReference>
<feature type="region of interest" description="Disordered" evidence="2">
    <location>
        <begin position="38"/>
        <end position="57"/>
    </location>
</feature>
<dbReference type="GO" id="GO:0046982">
    <property type="term" value="F:protein heterodimerization activity"/>
    <property type="evidence" value="ECO:0007669"/>
    <property type="project" value="InterPro"/>
</dbReference>
<dbReference type="Pfam" id="PF00125">
    <property type="entry name" value="Histone"/>
    <property type="match status" value="1"/>
</dbReference>
<evidence type="ECO:0000259" key="3">
    <source>
        <dbReference type="Pfam" id="PF00125"/>
    </source>
</evidence>
<feature type="domain" description="Core Histone H2A/H2B/H3" evidence="3">
    <location>
        <begin position="55"/>
        <end position="137"/>
    </location>
</feature>
<dbReference type="GO" id="GO:0003677">
    <property type="term" value="F:DNA binding"/>
    <property type="evidence" value="ECO:0007669"/>
    <property type="project" value="InterPro"/>
</dbReference>
<dbReference type="Proteomes" id="UP000829354">
    <property type="component" value="Chromosome IV"/>
</dbReference>
<name>A0AAE9JHX2_CAEBR</name>
<accession>A0AAE9JHX2</accession>
<evidence type="ECO:0000313" key="4">
    <source>
        <dbReference type="EMBL" id="UMM30749.1"/>
    </source>
</evidence>
<dbReference type="InterPro" id="IPR009072">
    <property type="entry name" value="Histone-fold"/>
</dbReference>
<reference evidence="4 5" key="1">
    <citation type="submission" date="2022-04" db="EMBL/GenBank/DDBJ databases">
        <title>Chromosome-level reference genomes for two strains of Caenorhabditis briggsae: an improved platform for comparative genomics.</title>
        <authorList>
            <person name="Stevens L."/>
            <person name="Andersen E."/>
        </authorList>
    </citation>
    <scope>NUCLEOTIDE SEQUENCE [LARGE SCALE GENOMIC DNA]</scope>
    <source>
        <strain evidence="4">VX34</strain>
        <tissue evidence="4">Whole-organism</tissue>
    </source>
</reference>
<proteinExistence type="inferred from homology"/>
<evidence type="ECO:0000256" key="2">
    <source>
        <dbReference type="SAM" id="MobiDB-lite"/>
    </source>
</evidence>
<dbReference type="SUPFAM" id="SSF47113">
    <property type="entry name" value="Histone-fold"/>
    <property type="match status" value="1"/>
</dbReference>
<dbReference type="SMART" id="SM00428">
    <property type="entry name" value="H3"/>
    <property type="match status" value="1"/>
</dbReference>
<evidence type="ECO:0000313" key="5">
    <source>
        <dbReference type="Proteomes" id="UP000829354"/>
    </source>
</evidence>
<protein>
    <recommendedName>
        <fullName evidence="3">Core Histone H2A/H2B/H3 domain-containing protein</fullName>
    </recommendedName>
</protein>
<dbReference type="PANTHER" id="PTHR11426">
    <property type="entry name" value="HISTONE H3"/>
    <property type="match status" value="1"/>
</dbReference>
<dbReference type="EMBL" id="CP092623">
    <property type="protein sequence ID" value="UMM30749.1"/>
    <property type="molecule type" value="Genomic_DNA"/>
</dbReference>
<organism evidence="4 5">
    <name type="scientific">Caenorhabditis briggsae</name>
    <dbReference type="NCBI Taxonomy" id="6238"/>
    <lineage>
        <taxon>Eukaryota</taxon>
        <taxon>Metazoa</taxon>
        <taxon>Ecdysozoa</taxon>
        <taxon>Nematoda</taxon>
        <taxon>Chromadorea</taxon>
        <taxon>Rhabditida</taxon>
        <taxon>Rhabditina</taxon>
        <taxon>Rhabditomorpha</taxon>
        <taxon>Rhabditoidea</taxon>
        <taxon>Rhabditidae</taxon>
        <taxon>Peloderinae</taxon>
        <taxon>Caenorhabditis</taxon>
    </lineage>
</organism>
<dbReference type="InterPro" id="IPR000164">
    <property type="entry name" value="Histone_H3/CENP-A"/>
</dbReference>
<evidence type="ECO:0000256" key="1">
    <source>
        <dbReference type="ARBA" id="ARBA00010343"/>
    </source>
</evidence>
<sequence length="145" mass="16892">MERSIVHKDQEPRHQIIGKNHFGIYEKEYVDNRRPNFQVAAAPPKPKNQKKRQQRVPDEIRKLQASTQLIFPKSRFRKIVKELLQDYLTPLQVADEAVDALQFAAEGYLVKLFKQTNKLTIRSGRKTIKKEDLQLVLDLLGGEND</sequence>
<keyword evidence="5" id="KW-1185">Reference proteome</keyword>